<dbReference type="RefSeq" id="XP_067715390.1">
    <property type="nucleotide sequence ID" value="XM_067859289.1"/>
</dbReference>
<evidence type="ECO:0000313" key="2">
    <source>
        <dbReference type="Proteomes" id="UP001497744"/>
    </source>
</evidence>
<protein>
    <submittedName>
        <fullName evidence="1">Variant erythrocyte surface antigen-1 family protein</fullName>
    </submittedName>
</protein>
<dbReference type="EMBL" id="BPLF01000002">
    <property type="protein sequence ID" value="GIX63321.1"/>
    <property type="molecule type" value="Genomic_DNA"/>
</dbReference>
<reference evidence="1 2" key="1">
    <citation type="submission" date="2021-06" db="EMBL/GenBank/DDBJ databases">
        <title>Genome sequence of Babesia caballi.</title>
        <authorList>
            <person name="Yamagishi J."/>
            <person name="Kidaka T."/>
            <person name="Ochi A."/>
        </authorList>
    </citation>
    <scope>NUCLEOTIDE SEQUENCE [LARGE SCALE GENOMIC DNA]</scope>
    <source>
        <strain evidence="1">USDA-D6B2</strain>
    </source>
</reference>
<proteinExistence type="predicted"/>
<comment type="caution">
    <text evidence="1">The sequence shown here is derived from an EMBL/GenBank/DDBJ whole genome shotgun (WGS) entry which is preliminary data.</text>
</comment>
<dbReference type="AlphaFoldDB" id="A0AAV4LU04"/>
<dbReference type="Proteomes" id="UP001497744">
    <property type="component" value="Unassembled WGS sequence"/>
</dbReference>
<sequence>MGEQKKSSLNEWPEDLKDVVDWVLRISFLNQGEKLKDAVEHLEPTILQSTGLSKGSMQGLFNKVASGLKAFIGYGGDWNITGKGIGLESTAGGYTSSYKTATTWEGNAASDPRAQTSATILLYSFPLLYYGLTFVYWMCTRGGWQAEMVSGGHTSNLYWFLMNMGYVDGIRTEVEGQKIAELLGSEIDDLQKASAGTYPQFLKRLEENAKPNLPQNAYSYSLYALYAASHGYLTTKLPSLKNKELPQTQSDIANTLNGYSEAVKNMEPTGAKKLSTAYLTLLSKIKDVFNDDPPAPNSSTGAAAAGGVLGTAALGTTAALATNVGGITTTLKNLIPIFK</sequence>
<gene>
    <name evidence="1" type="ORF">BcabD6B2_27560</name>
</gene>
<keyword evidence="2" id="KW-1185">Reference proteome</keyword>
<evidence type="ECO:0000313" key="1">
    <source>
        <dbReference type="EMBL" id="GIX63321.1"/>
    </source>
</evidence>
<name>A0AAV4LU04_BABCB</name>
<accession>A0AAV4LU04</accession>
<dbReference type="GeneID" id="94194802"/>
<organism evidence="1 2">
    <name type="scientific">Babesia caballi</name>
    <dbReference type="NCBI Taxonomy" id="5871"/>
    <lineage>
        <taxon>Eukaryota</taxon>
        <taxon>Sar</taxon>
        <taxon>Alveolata</taxon>
        <taxon>Apicomplexa</taxon>
        <taxon>Aconoidasida</taxon>
        <taxon>Piroplasmida</taxon>
        <taxon>Babesiidae</taxon>
        <taxon>Babesia</taxon>
    </lineage>
</organism>